<feature type="domain" description="VTC" evidence="5">
    <location>
        <begin position="69"/>
        <end position="145"/>
    </location>
</feature>
<evidence type="ECO:0000256" key="1">
    <source>
        <dbReference type="ARBA" id="ARBA00004127"/>
    </source>
</evidence>
<keyword evidence="2" id="KW-0812">Transmembrane</keyword>
<dbReference type="InterPro" id="IPR042267">
    <property type="entry name" value="VTC_sf"/>
</dbReference>
<sequence>MSMCTSACLTMQGFHKILKKHNKLPPHAPCFPELQQFNLSHLHQQSWVQGNFSDFLVMLNNMYSKLRGDHLPVFQYNEGSEDQQDYELINRVYPDSSSMELYHGRLDKRPNAIAVRIRSYGDTELPLTCFVERIRAGKTGKERRASRSASRCARTRWCPTWRASTPWSRPGATSRPRCSPPCLFVEALGAIFSLAMRK</sequence>
<name>A0ABP1FS97_9CHLO</name>
<keyword evidence="4" id="KW-0472">Membrane</keyword>
<comment type="caution">
    <text evidence="6">The sequence shown here is derived from an EMBL/GenBank/DDBJ whole genome shotgun (WGS) entry which is preliminary data.</text>
</comment>
<evidence type="ECO:0000313" key="7">
    <source>
        <dbReference type="Proteomes" id="UP001497392"/>
    </source>
</evidence>
<evidence type="ECO:0000256" key="4">
    <source>
        <dbReference type="ARBA" id="ARBA00023136"/>
    </source>
</evidence>
<evidence type="ECO:0000313" key="6">
    <source>
        <dbReference type="EMBL" id="CAL5222805.1"/>
    </source>
</evidence>
<accession>A0ABP1FS97</accession>
<dbReference type="EMBL" id="CAXHTA020000007">
    <property type="protein sequence ID" value="CAL5222805.1"/>
    <property type="molecule type" value="Genomic_DNA"/>
</dbReference>
<dbReference type="Proteomes" id="UP001497392">
    <property type="component" value="Unassembled WGS sequence"/>
</dbReference>
<dbReference type="PANTHER" id="PTHR46140:SF1">
    <property type="entry name" value="VACUOLAR TRANSPORTER CHAPERONE COMPLEX SUBUNIT 4-RELATED"/>
    <property type="match status" value="1"/>
</dbReference>
<evidence type="ECO:0000256" key="3">
    <source>
        <dbReference type="ARBA" id="ARBA00022989"/>
    </source>
</evidence>
<dbReference type="PANTHER" id="PTHR46140">
    <property type="entry name" value="VACUOLAR TRANSPORTER CHAPERONE 1-RELATED"/>
    <property type="match status" value="1"/>
</dbReference>
<gene>
    <name evidence="6" type="primary">g5222</name>
    <name evidence="6" type="ORF">VP750_LOCUS4464</name>
</gene>
<reference evidence="6 7" key="1">
    <citation type="submission" date="2024-06" db="EMBL/GenBank/DDBJ databases">
        <authorList>
            <person name="Kraege A."/>
            <person name="Thomma B."/>
        </authorList>
    </citation>
    <scope>NUCLEOTIDE SEQUENCE [LARGE SCALE GENOMIC DNA]</scope>
</reference>
<organism evidence="6 7">
    <name type="scientific">Coccomyxa viridis</name>
    <dbReference type="NCBI Taxonomy" id="1274662"/>
    <lineage>
        <taxon>Eukaryota</taxon>
        <taxon>Viridiplantae</taxon>
        <taxon>Chlorophyta</taxon>
        <taxon>core chlorophytes</taxon>
        <taxon>Trebouxiophyceae</taxon>
        <taxon>Trebouxiophyceae incertae sedis</taxon>
        <taxon>Coccomyxaceae</taxon>
        <taxon>Coccomyxa</taxon>
    </lineage>
</organism>
<evidence type="ECO:0000256" key="2">
    <source>
        <dbReference type="ARBA" id="ARBA00022692"/>
    </source>
</evidence>
<dbReference type="Gene3D" id="3.20.100.30">
    <property type="entry name" value="VTC, catalytic tunnel domain"/>
    <property type="match status" value="1"/>
</dbReference>
<comment type="subcellular location">
    <subcellularLocation>
        <location evidence="1">Endomembrane system</location>
        <topology evidence="1">Multi-pass membrane protein</topology>
    </subcellularLocation>
</comment>
<keyword evidence="7" id="KW-1185">Reference proteome</keyword>
<evidence type="ECO:0000259" key="5">
    <source>
        <dbReference type="Pfam" id="PF09359"/>
    </source>
</evidence>
<protein>
    <submittedName>
        <fullName evidence="6">G5222 protein</fullName>
    </submittedName>
</protein>
<proteinExistence type="predicted"/>
<dbReference type="InterPro" id="IPR018966">
    <property type="entry name" value="VTC_domain"/>
</dbReference>
<dbReference type="Pfam" id="PF09359">
    <property type="entry name" value="VTC"/>
    <property type="match status" value="1"/>
</dbReference>
<keyword evidence="3" id="KW-1133">Transmembrane helix</keyword>
<dbReference type="InterPro" id="IPR051572">
    <property type="entry name" value="VTC_Complex_Subunit"/>
</dbReference>